<evidence type="ECO:0000256" key="1">
    <source>
        <dbReference type="ARBA" id="ARBA00023015"/>
    </source>
</evidence>
<evidence type="ECO:0000256" key="3">
    <source>
        <dbReference type="ARBA" id="ARBA00023163"/>
    </source>
</evidence>
<evidence type="ECO:0000256" key="4">
    <source>
        <dbReference type="PROSITE-ProRule" id="PRU00169"/>
    </source>
</evidence>
<proteinExistence type="predicted"/>
<dbReference type="Proteomes" id="UP001595715">
    <property type="component" value="Unassembled WGS sequence"/>
</dbReference>
<dbReference type="SMART" id="SM00448">
    <property type="entry name" value="REC"/>
    <property type="match status" value="1"/>
</dbReference>
<keyword evidence="2" id="KW-0238">DNA-binding</keyword>
<keyword evidence="1" id="KW-0805">Transcription regulation</keyword>
<feature type="domain" description="Response regulatory" evidence="6">
    <location>
        <begin position="2"/>
        <end position="119"/>
    </location>
</feature>
<dbReference type="CDD" id="cd17536">
    <property type="entry name" value="REC_YesN-like"/>
    <property type="match status" value="1"/>
</dbReference>
<dbReference type="EMBL" id="JBHSAM010000006">
    <property type="protein sequence ID" value="MFC4098484.1"/>
    <property type="molecule type" value="Genomic_DNA"/>
</dbReference>
<evidence type="ECO:0000259" key="5">
    <source>
        <dbReference type="PROSITE" id="PS01124"/>
    </source>
</evidence>
<dbReference type="InterPro" id="IPR001789">
    <property type="entry name" value="Sig_transdc_resp-reg_receiver"/>
</dbReference>
<dbReference type="SUPFAM" id="SSF46689">
    <property type="entry name" value="Homeodomain-like"/>
    <property type="match status" value="2"/>
</dbReference>
<dbReference type="PANTHER" id="PTHR43280">
    <property type="entry name" value="ARAC-FAMILY TRANSCRIPTIONAL REGULATOR"/>
    <property type="match status" value="1"/>
</dbReference>
<keyword evidence="3" id="KW-0804">Transcription</keyword>
<dbReference type="PROSITE" id="PS00041">
    <property type="entry name" value="HTH_ARAC_FAMILY_1"/>
    <property type="match status" value="1"/>
</dbReference>
<dbReference type="RefSeq" id="WP_377717104.1">
    <property type="nucleotide sequence ID" value="NZ_JBHSAM010000006.1"/>
</dbReference>
<sequence>MKVLIVDDEVIIRTGLSTVIRWEENGFAPLAPAASAEEALLRIPVEQPDIILTDIRMTGKSGIEMAREVKAAYPETEIIVISGFDEFAYAQQAMREGVSDYLLKTSRPDEILAAARKAGERLAKRREAERLNQAQEETVRRSRLAKLLEGGAGQASAVSADVGDLGDFFPKLKLEEAGERLQVWLIELAGDEAAGEARSIGQLGERLERELACAWLPWRDGLRLVVKLAPRGDAIAAVETAIHRICGLSDGRAFVACGLPVAQPSALKEAFDTAAEAARYRWLLPDVAIVRYGDVAGRAGMRGVCMDEEEAALSAVLRAGDAEGLRAYVAERLRAIRQDPQATPATAQAYLHSLLVAASRWLERASASIGQARPQSAGASVDPGMLESHPESTLLRQLERVMAQYRDLVAGTNPVRQAIAYIHDHLDQSLSLQQVARHVHMNPNYFSEMFKRETGQNYLEFVTQAKLRRAMLLLAETPAKVSEVASRIGYEDTKYFNRLFKKFTGQTPSEYRSNC</sequence>
<dbReference type="InterPro" id="IPR018062">
    <property type="entry name" value="HTH_AraC-typ_CS"/>
</dbReference>
<dbReference type="InterPro" id="IPR018060">
    <property type="entry name" value="HTH_AraC"/>
</dbReference>
<organism evidence="7 8">
    <name type="scientific">Paenibacillus xanthanilyticus</name>
    <dbReference type="NCBI Taxonomy" id="1783531"/>
    <lineage>
        <taxon>Bacteria</taxon>
        <taxon>Bacillati</taxon>
        <taxon>Bacillota</taxon>
        <taxon>Bacilli</taxon>
        <taxon>Bacillales</taxon>
        <taxon>Paenibacillaceae</taxon>
        <taxon>Paenibacillus</taxon>
    </lineage>
</organism>
<protein>
    <submittedName>
        <fullName evidence="7">Response regulator</fullName>
    </submittedName>
</protein>
<keyword evidence="8" id="KW-1185">Reference proteome</keyword>
<comment type="caution">
    <text evidence="7">The sequence shown here is derived from an EMBL/GenBank/DDBJ whole genome shotgun (WGS) entry which is preliminary data.</text>
</comment>
<dbReference type="SUPFAM" id="SSF52172">
    <property type="entry name" value="CheY-like"/>
    <property type="match status" value="1"/>
</dbReference>
<dbReference type="PANTHER" id="PTHR43280:SF10">
    <property type="entry name" value="REGULATORY PROTEIN POCR"/>
    <property type="match status" value="1"/>
</dbReference>
<dbReference type="InterPro" id="IPR009057">
    <property type="entry name" value="Homeodomain-like_sf"/>
</dbReference>
<evidence type="ECO:0000313" key="7">
    <source>
        <dbReference type="EMBL" id="MFC4098484.1"/>
    </source>
</evidence>
<dbReference type="InterPro" id="IPR020449">
    <property type="entry name" value="Tscrpt_reg_AraC-type_HTH"/>
</dbReference>
<evidence type="ECO:0000256" key="2">
    <source>
        <dbReference type="ARBA" id="ARBA00023125"/>
    </source>
</evidence>
<dbReference type="SMART" id="SM00342">
    <property type="entry name" value="HTH_ARAC"/>
    <property type="match status" value="1"/>
</dbReference>
<dbReference type="Gene3D" id="1.10.10.60">
    <property type="entry name" value="Homeodomain-like"/>
    <property type="match status" value="2"/>
</dbReference>
<dbReference type="PRINTS" id="PR00032">
    <property type="entry name" value="HTHARAC"/>
</dbReference>
<evidence type="ECO:0000259" key="6">
    <source>
        <dbReference type="PROSITE" id="PS50110"/>
    </source>
</evidence>
<accession>A0ABV8JUX9</accession>
<feature type="domain" description="HTH araC/xylS-type" evidence="5">
    <location>
        <begin position="416"/>
        <end position="514"/>
    </location>
</feature>
<dbReference type="Pfam" id="PF00072">
    <property type="entry name" value="Response_reg"/>
    <property type="match status" value="1"/>
</dbReference>
<gene>
    <name evidence="7" type="ORF">ACFOZ8_02310</name>
</gene>
<reference evidence="8" key="1">
    <citation type="journal article" date="2019" name="Int. J. Syst. Evol. Microbiol.">
        <title>The Global Catalogue of Microorganisms (GCM) 10K type strain sequencing project: providing services to taxonomists for standard genome sequencing and annotation.</title>
        <authorList>
            <consortium name="The Broad Institute Genomics Platform"/>
            <consortium name="The Broad Institute Genome Sequencing Center for Infectious Disease"/>
            <person name="Wu L."/>
            <person name="Ma J."/>
        </authorList>
    </citation>
    <scope>NUCLEOTIDE SEQUENCE [LARGE SCALE GENOMIC DNA]</scope>
    <source>
        <strain evidence="8">IBRC-M 10987</strain>
    </source>
</reference>
<evidence type="ECO:0000313" key="8">
    <source>
        <dbReference type="Proteomes" id="UP001595715"/>
    </source>
</evidence>
<name>A0ABV8JUX9_9BACL</name>
<dbReference type="PROSITE" id="PS01124">
    <property type="entry name" value="HTH_ARAC_FAMILY_2"/>
    <property type="match status" value="1"/>
</dbReference>
<dbReference type="Gene3D" id="3.40.50.2300">
    <property type="match status" value="1"/>
</dbReference>
<dbReference type="PROSITE" id="PS50110">
    <property type="entry name" value="RESPONSE_REGULATORY"/>
    <property type="match status" value="1"/>
</dbReference>
<dbReference type="InterPro" id="IPR011006">
    <property type="entry name" value="CheY-like_superfamily"/>
</dbReference>
<dbReference type="Pfam" id="PF12833">
    <property type="entry name" value="HTH_18"/>
    <property type="match status" value="1"/>
</dbReference>
<keyword evidence="4" id="KW-0597">Phosphoprotein</keyword>
<feature type="modified residue" description="4-aspartylphosphate" evidence="4">
    <location>
        <position position="54"/>
    </location>
</feature>